<sequence length="226" mass="26229">MGIFRRVKMITNANIHELLDGVEDPIAMLNEYSREMEQEMAKAQKALSRQIFIENKQAKLINETKEIIAKRTRQANLALDFGEEAIARMAIEEKIMYENYLGMYELQYAEIQEQSNMLKEQLKELQNTFMALQNRKLLLASRANVARSMKQIQSTTASFQTGNILKGISQAEDQILLMESEVQANRHFTSPMLVQDVIYQNHVNDEDINQEIEKLKNEKEKQLKLS</sequence>
<gene>
    <name evidence="3" type="ORF">QYB95_12340</name>
</gene>
<dbReference type="PANTHER" id="PTHR31088:SF6">
    <property type="entry name" value="PHAGE SHOCK PROTEIN A"/>
    <property type="match status" value="1"/>
</dbReference>
<keyword evidence="2" id="KW-0175">Coiled coil</keyword>
<dbReference type="InterPro" id="IPR007157">
    <property type="entry name" value="PspA_VIPP1"/>
</dbReference>
<comment type="caution">
    <text evidence="3">The sequence shown here is derived from an EMBL/GenBank/DDBJ whole genome shotgun (WGS) entry which is preliminary data.</text>
</comment>
<dbReference type="PANTHER" id="PTHR31088">
    <property type="entry name" value="MEMBRANE-ASSOCIATED PROTEIN VIPP1, CHLOROPLASTIC"/>
    <property type="match status" value="1"/>
</dbReference>
<comment type="similarity">
    <text evidence="1">Belongs to the PspA/Vipp/IM30 family.</text>
</comment>
<dbReference type="EMBL" id="JAUHTQ010000009">
    <property type="protein sequence ID" value="MDN4494334.1"/>
    <property type="molecule type" value="Genomic_DNA"/>
</dbReference>
<evidence type="ECO:0000256" key="2">
    <source>
        <dbReference type="SAM" id="Coils"/>
    </source>
</evidence>
<accession>A0ABT8GSF5</accession>
<protein>
    <submittedName>
        <fullName evidence="3">PspA/IM30 family protein</fullName>
    </submittedName>
</protein>
<dbReference type="RefSeq" id="WP_301138634.1">
    <property type="nucleotide sequence ID" value="NZ_JAUHTQ010000009.1"/>
</dbReference>
<evidence type="ECO:0000313" key="4">
    <source>
        <dbReference type="Proteomes" id="UP001172743"/>
    </source>
</evidence>
<keyword evidence="4" id="KW-1185">Reference proteome</keyword>
<dbReference type="Proteomes" id="UP001172743">
    <property type="component" value="Unassembled WGS sequence"/>
</dbReference>
<evidence type="ECO:0000313" key="3">
    <source>
        <dbReference type="EMBL" id="MDN4494334.1"/>
    </source>
</evidence>
<dbReference type="Pfam" id="PF04012">
    <property type="entry name" value="PspA_IM30"/>
    <property type="match status" value="1"/>
</dbReference>
<organism evidence="3 4">
    <name type="scientific">Ureibacillus aquaedulcis</name>
    <dbReference type="NCBI Taxonomy" id="3058421"/>
    <lineage>
        <taxon>Bacteria</taxon>
        <taxon>Bacillati</taxon>
        <taxon>Bacillota</taxon>
        <taxon>Bacilli</taxon>
        <taxon>Bacillales</taxon>
        <taxon>Caryophanaceae</taxon>
        <taxon>Ureibacillus</taxon>
    </lineage>
</organism>
<evidence type="ECO:0000256" key="1">
    <source>
        <dbReference type="ARBA" id="ARBA00043985"/>
    </source>
</evidence>
<name>A0ABT8GSF5_9BACL</name>
<feature type="coiled-coil region" evidence="2">
    <location>
        <begin position="101"/>
        <end position="135"/>
    </location>
</feature>
<proteinExistence type="inferred from homology"/>
<reference evidence="3" key="1">
    <citation type="submission" date="2023-07" db="EMBL/GenBank/DDBJ databases">
        <title>Ureibacillus sp. isolated from freshwater well.</title>
        <authorList>
            <person name="Kirdat K."/>
            <person name="Bhatt A."/>
            <person name="Teware R."/>
            <person name="Bhavsar Y."/>
            <person name="Yadav A."/>
        </authorList>
    </citation>
    <scope>NUCLEOTIDE SEQUENCE</scope>
    <source>
        <strain evidence="3">BA0131</strain>
    </source>
</reference>